<dbReference type="SMART" id="SM00184">
    <property type="entry name" value="RING"/>
    <property type="match status" value="3"/>
</dbReference>
<dbReference type="PROSITE" id="PS51873">
    <property type="entry name" value="TRIAD"/>
    <property type="match status" value="1"/>
</dbReference>
<dbReference type="SMART" id="SM00591">
    <property type="entry name" value="RWD"/>
    <property type="match status" value="1"/>
</dbReference>
<dbReference type="PROSITE" id="PS50908">
    <property type="entry name" value="RWD"/>
    <property type="match status" value="1"/>
</dbReference>
<dbReference type="GO" id="GO:0016567">
    <property type="term" value="P:protein ubiquitination"/>
    <property type="evidence" value="ECO:0007669"/>
    <property type="project" value="UniProtKB-UniPathway"/>
</dbReference>
<dbReference type="Pfam" id="PF22191">
    <property type="entry name" value="IBR_1"/>
    <property type="match status" value="1"/>
</dbReference>
<keyword evidence="8" id="KW-0677">Repeat</keyword>
<evidence type="ECO:0000259" key="14">
    <source>
        <dbReference type="PROSITE" id="PS50089"/>
    </source>
</evidence>
<dbReference type="UniPathway" id="UPA00143"/>
<dbReference type="InterPro" id="IPR001841">
    <property type="entry name" value="Znf_RING"/>
</dbReference>
<keyword evidence="11" id="KW-0862">Zinc</keyword>
<evidence type="ECO:0000256" key="3">
    <source>
        <dbReference type="ARBA" id="ARBA00003976"/>
    </source>
</evidence>
<sequence length="713" mass="81303">MRRGRRGRHHHSHQIDENWTLKPLALNDQNQEIVVTTQQPNLEIPSSIPSPSEQNFDPTTTIPISEFIPKNPKPSPNRRNSKWVSRNRRAHVVKRRFVNKSEVGSSISGKEEVGEEEQEEEKKGRDGHTLTSNIDSGGEGTELGSSSSCKENNTQKEEIEQNRDGHSSASKNDLGGGMIEGSDSNKDDIASRLEELQLGAEEPELSEEQLRINDQLQEDELLAMESIYGEKAFILNRQRGLRSFQIHIHIEATEDLTISAKLNSSSDIETKSDGSAEFSYSFKVQYLRPIVLTCLVPKSYPSHLPPHFTISVQWLNSVKISNLCSMLDSIWMEQTGQEVIYQWVEWLHSSSLSYLGFDKEIILGPYGVKYNGDRRAISGSISPDVDIPSMKSYTDEQSHVNFCKNLHECCICFSEYAGTEFIRLPCQHFFCWTCTKTYSDIHVREGTISKLLCPDAKCGGMVPPGLLKRLLGDEEFEHWESLMLQKTLESMSDVAYCPRCETACIEDEEQHAQCSKCFFSFCTLCRERRHVGIACMTPELKLQILQERQNSSQLKDEQKRREREMINEILSVKEILRDAKQCPSCKMAISRTEGCNKMVCNNCGHYFCYRCNKAIDGYDHFRDGTCELFPQEVIQNWEEQMNARQVVGQIQAELFADRGHSCPNCGQVNVKVGNNNHIFCWACQSHYCYLCRKIVRRSSQHYGPKGCKQHTEG</sequence>
<evidence type="ECO:0000256" key="12">
    <source>
        <dbReference type="PROSITE-ProRule" id="PRU00175"/>
    </source>
</evidence>
<dbReference type="Gene3D" id="1.20.120.1750">
    <property type="match status" value="1"/>
</dbReference>
<feature type="compositionally biased region" description="Polar residues" evidence="13">
    <location>
        <begin position="53"/>
        <end position="63"/>
    </location>
</feature>
<dbReference type="GO" id="GO:0008270">
    <property type="term" value="F:zinc ion binding"/>
    <property type="evidence" value="ECO:0007669"/>
    <property type="project" value="UniProtKB-KW"/>
</dbReference>
<dbReference type="AlphaFoldDB" id="A0A5B7BM42"/>
<comment type="cofactor">
    <cofactor evidence="2">
        <name>Zn(2+)</name>
        <dbReference type="ChEBI" id="CHEBI:29105"/>
    </cofactor>
</comment>
<evidence type="ECO:0000256" key="2">
    <source>
        <dbReference type="ARBA" id="ARBA00001947"/>
    </source>
</evidence>
<feature type="compositionally biased region" description="Basic residues" evidence="13">
    <location>
        <begin position="79"/>
        <end position="98"/>
    </location>
</feature>
<keyword evidence="10" id="KW-0833">Ubl conjugation pathway</keyword>
<evidence type="ECO:0000256" key="6">
    <source>
        <dbReference type="ARBA" id="ARBA00022679"/>
    </source>
</evidence>
<evidence type="ECO:0000256" key="11">
    <source>
        <dbReference type="ARBA" id="ARBA00022833"/>
    </source>
</evidence>
<dbReference type="SUPFAM" id="SSF54495">
    <property type="entry name" value="UBC-like"/>
    <property type="match status" value="1"/>
</dbReference>
<dbReference type="EMBL" id="GHES01038945">
    <property type="protein sequence ID" value="MPA69504.1"/>
    <property type="molecule type" value="Transcribed_RNA"/>
</dbReference>
<keyword evidence="17" id="KW-0012">Acyltransferase</keyword>
<evidence type="ECO:0000256" key="5">
    <source>
        <dbReference type="ARBA" id="ARBA00012251"/>
    </source>
</evidence>
<evidence type="ECO:0000259" key="16">
    <source>
        <dbReference type="PROSITE" id="PS51873"/>
    </source>
</evidence>
<dbReference type="Gene3D" id="3.30.40.10">
    <property type="entry name" value="Zinc/RING finger domain, C3HC4 (zinc finger)"/>
    <property type="match status" value="1"/>
</dbReference>
<evidence type="ECO:0000313" key="17">
    <source>
        <dbReference type="EMBL" id="MPA69504.1"/>
    </source>
</evidence>
<dbReference type="Pfam" id="PF05773">
    <property type="entry name" value="RWD"/>
    <property type="match status" value="1"/>
</dbReference>
<evidence type="ECO:0000256" key="7">
    <source>
        <dbReference type="ARBA" id="ARBA00022723"/>
    </source>
</evidence>
<evidence type="ECO:0000256" key="4">
    <source>
        <dbReference type="ARBA" id="ARBA00005884"/>
    </source>
</evidence>
<dbReference type="PANTHER" id="PTHR11685">
    <property type="entry name" value="RBR FAMILY RING FINGER AND IBR DOMAIN-CONTAINING"/>
    <property type="match status" value="1"/>
</dbReference>
<dbReference type="Pfam" id="PF01485">
    <property type="entry name" value="IBR"/>
    <property type="match status" value="1"/>
</dbReference>
<evidence type="ECO:0000256" key="13">
    <source>
        <dbReference type="SAM" id="MobiDB-lite"/>
    </source>
</evidence>
<dbReference type="PROSITE" id="PS50089">
    <property type="entry name" value="ZF_RING_2"/>
    <property type="match status" value="1"/>
</dbReference>
<dbReference type="InterPro" id="IPR006575">
    <property type="entry name" value="RWD_dom"/>
</dbReference>
<keyword evidence="9 12" id="KW-0863">Zinc-finger</keyword>
<comment type="similarity">
    <text evidence="4">Belongs to the RBR family. Ariadne subfamily.</text>
</comment>
<keyword evidence="6 17" id="KW-0808">Transferase</keyword>
<comment type="function">
    <text evidence="3">Might act as an E3 ubiquitin-protein ligase, or as part of E3 complex, which accepts ubiquitin from specific E2 ubiquitin-conjugating enzymes and then transfers it to substrates.</text>
</comment>
<feature type="domain" description="RWD" evidence="15">
    <location>
        <begin position="219"/>
        <end position="354"/>
    </location>
</feature>
<dbReference type="CDD" id="cd23821">
    <property type="entry name" value="RWD_IMPACT"/>
    <property type="match status" value="1"/>
</dbReference>
<dbReference type="FunFam" id="3.30.40.10:FF:000358">
    <property type="entry name" value="RBR-type E3 ubiquitin transferase"/>
    <property type="match status" value="1"/>
</dbReference>
<dbReference type="Gene3D" id="3.10.110.10">
    <property type="entry name" value="Ubiquitin Conjugating Enzyme"/>
    <property type="match status" value="1"/>
</dbReference>
<dbReference type="GO" id="GO:0061630">
    <property type="term" value="F:ubiquitin protein ligase activity"/>
    <property type="evidence" value="ECO:0007669"/>
    <property type="project" value="UniProtKB-EC"/>
</dbReference>
<dbReference type="CDD" id="cd23134">
    <property type="entry name" value="RING-HC_ITT1-like"/>
    <property type="match status" value="1"/>
</dbReference>
<dbReference type="InterPro" id="IPR013083">
    <property type="entry name" value="Znf_RING/FYVE/PHD"/>
</dbReference>
<feature type="domain" description="RING-type" evidence="14">
    <location>
        <begin position="409"/>
        <end position="457"/>
    </location>
</feature>
<gene>
    <name evidence="17" type="ORF">Din_038945</name>
</gene>
<dbReference type="CDD" id="cd20341">
    <property type="entry name" value="BRcat_RBR_RNF14"/>
    <property type="match status" value="1"/>
</dbReference>
<dbReference type="SMART" id="SM00647">
    <property type="entry name" value="IBR"/>
    <property type="match status" value="2"/>
</dbReference>
<evidence type="ECO:0000259" key="15">
    <source>
        <dbReference type="PROSITE" id="PS50908"/>
    </source>
</evidence>
<accession>A0A5B7BM42</accession>
<dbReference type="InterPro" id="IPR031127">
    <property type="entry name" value="E3_UB_ligase_RBR"/>
</dbReference>
<keyword evidence="7" id="KW-0479">Metal-binding</keyword>
<dbReference type="SUPFAM" id="SSF57850">
    <property type="entry name" value="RING/U-box"/>
    <property type="match status" value="4"/>
</dbReference>
<evidence type="ECO:0000256" key="10">
    <source>
        <dbReference type="ARBA" id="ARBA00022786"/>
    </source>
</evidence>
<evidence type="ECO:0000256" key="1">
    <source>
        <dbReference type="ARBA" id="ARBA00001798"/>
    </source>
</evidence>
<dbReference type="FunFam" id="1.20.120.1750:FF:000029">
    <property type="entry name" value="RBR-type E3 ubiquitin transferase"/>
    <property type="match status" value="1"/>
</dbReference>
<evidence type="ECO:0000256" key="8">
    <source>
        <dbReference type="ARBA" id="ARBA00022737"/>
    </source>
</evidence>
<dbReference type="EC" id="2.3.2.31" evidence="5"/>
<dbReference type="InterPro" id="IPR002867">
    <property type="entry name" value="IBR_dom"/>
</dbReference>
<feature type="compositionally biased region" description="Basic and acidic residues" evidence="13">
    <location>
        <begin position="153"/>
        <end position="166"/>
    </location>
</feature>
<proteinExistence type="inferred from homology"/>
<reference evidence="17" key="1">
    <citation type="submission" date="2019-08" db="EMBL/GenBank/DDBJ databases">
        <title>Reference gene set and small RNA set construction with multiple tissues from Davidia involucrata Baill.</title>
        <authorList>
            <person name="Yang H."/>
            <person name="Zhou C."/>
            <person name="Li G."/>
            <person name="Wang J."/>
            <person name="Gao P."/>
            <person name="Wang M."/>
            <person name="Wang R."/>
            <person name="Zhao Y."/>
        </authorList>
    </citation>
    <scope>NUCLEOTIDE SEQUENCE</scope>
    <source>
        <tissue evidence="17">Mixed with DoveR01_LX</tissue>
    </source>
</reference>
<dbReference type="InterPro" id="IPR016135">
    <property type="entry name" value="UBQ-conjugating_enzyme/RWD"/>
</dbReference>
<dbReference type="InterPro" id="IPR044066">
    <property type="entry name" value="TRIAD_supradom"/>
</dbReference>
<evidence type="ECO:0000256" key="9">
    <source>
        <dbReference type="ARBA" id="ARBA00022771"/>
    </source>
</evidence>
<organism evidence="17">
    <name type="scientific">Davidia involucrata</name>
    <name type="common">Dove tree</name>
    <dbReference type="NCBI Taxonomy" id="16924"/>
    <lineage>
        <taxon>Eukaryota</taxon>
        <taxon>Viridiplantae</taxon>
        <taxon>Streptophyta</taxon>
        <taxon>Embryophyta</taxon>
        <taxon>Tracheophyta</taxon>
        <taxon>Spermatophyta</taxon>
        <taxon>Magnoliopsida</taxon>
        <taxon>eudicotyledons</taxon>
        <taxon>Gunneridae</taxon>
        <taxon>Pentapetalae</taxon>
        <taxon>asterids</taxon>
        <taxon>Cornales</taxon>
        <taxon>Nyssaceae</taxon>
        <taxon>Davidia</taxon>
    </lineage>
</organism>
<comment type="catalytic activity">
    <reaction evidence="1">
        <text>[E2 ubiquitin-conjugating enzyme]-S-ubiquitinyl-L-cysteine + [acceptor protein]-L-lysine = [E2 ubiquitin-conjugating enzyme]-L-cysteine + [acceptor protein]-N(6)-ubiquitinyl-L-lysine.</text>
        <dbReference type="EC" id="2.3.2.31"/>
    </reaction>
</comment>
<protein>
    <recommendedName>
        <fullName evidence="5">RBR-type E3 ubiquitin transferase</fullName>
        <ecNumber evidence="5">2.3.2.31</ecNumber>
    </recommendedName>
</protein>
<feature type="region of interest" description="Disordered" evidence="13">
    <location>
        <begin position="40"/>
        <end position="185"/>
    </location>
</feature>
<feature type="domain" description="RING-type" evidence="16">
    <location>
        <begin position="405"/>
        <end position="631"/>
    </location>
</feature>
<name>A0A5B7BM42_DAVIN</name>